<comment type="caution">
    <text evidence="1">The sequence shown here is derived from an EMBL/GenBank/DDBJ whole genome shotgun (WGS) entry which is preliminary data.</text>
</comment>
<dbReference type="Proteomes" id="UP000178106">
    <property type="component" value="Unassembled WGS sequence"/>
</dbReference>
<sequence length="75" mass="8414">MRAIIIVMIVSLAQCEVFVNDGIGLYAETYYRCATAEESLIFSGFTSLHLSLSIDYRGIITEKLPHIDARKGFLQ</sequence>
<dbReference type="AlphaFoldDB" id="A0A1G2DUT3"/>
<evidence type="ECO:0000313" key="1">
    <source>
        <dbReference type="EMBL" id="OGZ17313.1"/>
    </source>
</evidence>
<accession>A0A1G2DUT3</accession>
<gene>
    <name evidence="1" type="ORF">A2494_03460</name>
</gene>
<name>A0A1G2DUT3_9BACT</name>
<protein>
    <submittedName>
        <fullName evidence="1">Uncharacterized protein</fullName>
    </submittedName>
</protein>
<evidence type="ECO:0000313" key="2">
    <source>
        <dbReference type="Proteomes" id="UP000178106"/>
    </source>
</evidence>
<organism evidence="1 2">
    <name type="scientific">Candidatus Lloydbacteria bacterium RIFOXYC12_FULL_46_25</name>
    <dbReference type="NCBI Taxonomy" id="1798670"/>
    <lineage>
        <taxon>Bacteria</taxon>
        <taxon>Candidatus Lloydiibacteriota</taxon>
    </lineage>
</organism>
<reference evidence="1 2" key="1">
    <citation type="journal article" date="2016" name="Nat. Commun.">
        <title>Thousands of microbial genomes shed light on interconnected biogeochemical processes in an aquifer system.</title>
        <authorList>
            <person name="Anantharaman K."/>
            <person name="Brown C.T."/>
            <person name="Hug L.A."/>
            <person name="Sharon I."/>
            <person name="Castelle C.J."/>
            <person name="Probst A.J."/>
            <person name="Thomas B.C."/>
            <person name="Singh A."/>
            <person name="Wilkins M.J."/>
            <person name="Karaoz U."/>
            <person name="Brodie E.L."/>
            <person name="Williams K.H."/>
            <person name="Hubbard S.S."/>
            <person name="Banfield J.F."/>
        </authorList>
    </citation>
    <scope>NUCLEOTIDE SEQUENCE [LARGE SCALE GENOMIC DNA]</scope>
</reference>
<dbReference type="EMBL" id="MHLU01000142">
    <property type="protein sequence ID" value="OGZ17313.1"/>
    <property type="molecule type" value="Genomic_DNA"/>
</dbReference>
<proteinExistence type="predicted"/>